<evidence type="ECO:0000256" key="3">
    <source>
        <dbReference type="SAM" id="MobiDB-lite"/>
    </source>
</evidence>
<evidence type="ECO:0000313" key="5">
    <source>
        <dbReference type="EMBL" id="MDT0548361.1"/>
    </source>
</evidence>
<organism evidence="5 6">
    <name type="scientific">Streptomyces lonegramiae</name>
    <dbReference type="NCBI Taxonomy" id="3075524"/>
    <lineage>
        <taxon>Bacteria</taxon>
        <taxon>Bacillati</taxon>
        <taxon>Actinomycetota</taxon>
        <taxon>Actinomycetes</taxon>
        <taxon>Kitasatosporales</taxon>
        <taxon>Streptomycetaceae</taxon>
        <taxon>Streptomyces</taxon>
    </lineage>
</organism>
<reference evidence="5" key="1">
    <citation type="submission" date="2024-05" db="EMBL/GenBank/DDBJ databases">
        <title>30 novel species of actinomycetes from the DSMZ collection.</title>
        <authorList>
            <person name="Nouioui I."/>
        </authorList>
    </citation>
    <scope>NUCLEOTIDE SEQUENCE</scope>
    <source>
        <strain evidence="5">DSM 41529</strain>
    </source>
</reference>
<evidence type="ECO:0000313" key="6">
    <source>
        <dbReference type="Proteomes" id="UP001180754"/>
    </source>
</evidence>
<dbReference type="InterPro" id="IPR011611">
    <property type="entry name" value="PfkB_dom"/>
</dbReference>
<evidence type="ECO:0000256" key="2">
    <source>
        <dbReference type="ARBA" id="ARBA00022777"/>
    </source>
</evidence>
<comment type="caution">
    <text evidence="5">The sequence shown here is derived from an EMBL/GenBank/DDBJ whole genome shotgun (WGS) entry which is preliminary data.</text>
</comment>
<evidence type="ECO:0000256" key="1">
    <source>
        <dbReference type="ARBA" id="ARBA00022679"/>
    </source>
</evidence>
<feature type="compositionally biased region" description="Basic and acidic residues" evidence="3">
    <location>
        <begin position="318"/>
        <end position="329"/>
    </location>
</feature>
<gene>
    <name evidence="5" type="ORF">RND15_37565</name>
</gene>
<dbReference type="PANTHER" id="PTHR10584">
    <property type="entry name" value="SUGAR KINASE"/>
    <property type="match status" value="1"/>
</dbReference>
<dbReference type="GO" id="GO:0016301">
    <property type="term" value="F:kinase activity"/>
    <property type="evidence" value="ECO:0007669"/>
    <property type="project" value="UniProtKB-KW"/>
</dbReference>
<dbReference type="PRINTS" id="PR00990">
    <property type="entry name" value="RIBOKINASE"/>
</dbReference>
<keyword evidence="1" id="KW-0808">Transferase</keyword>
<sequence length="345" mass="35652">MVAAEDGTAPRSGILVLGSLAMDRKFFAAGLFGRGAARGETVWAVERHHGGIGRNIATNAARLGLPVTFVGLSGFGPDAAELEGALSRLGVVLHLRRAAEGVGRFDVTLDTNGSQLSARIALPDPALGKALCGPELARSITTAGAVVMEGGLDEDLMVWVSEQARRHAVPVCCLPTRQADFGPRAHLLPRYDVLVLNAKEARTLLGQDPGAPARPAEQAGLLLRRGPEVVVVTDAARGAALATATGPGPVHLPAEPGVCTDDTGAGDALASAFVVALVNGETPREALAQGLRAARVTIECPQTTCHSLSPAVVGAEPTGRDPVERESARRPRGTRGRARSTVDRG</sequence>
<evidence type="ECO:0000259" key="4">
    <source>
        <dbReference type="Pfam" id="PF00294"/>
    </source>
</evidence>
<dbReference type="SUPFAM" id="SSF53613">
    <property type="entry name" value="Ribokinase-like"/>
    <property type="match status" value="1"/>
</dbReference>
<accession>A0ABU2XQZ9</accession>
<feature type="domain" description="Carbohydrate kinase PfkB" evidence="4">
    <location>
        <begin position="14"/>
        <end position="304"/>
    </location>
</feature>
<dbReference type="PANTHER" id="PTHR10584:SF166">
    <property type="entry name" value="RIBOKINASE"/>
    <property type="match status" value="1"/>
</dbReference>
<dbReference type="Gene3D" id="3.40.1190.20">
    <property type="match status" value="1"/>
</dbReference>
<dbReference type="EMBL" id="JAVRFD010000026">
    <property type="protein sequence ID" value="MDT0548361.1"/>
    <property type="molecule type" value="Genomic_DNA"/>
</dbReference>
<dbReference type="InterPro" id="IPR029056">
    <property type="entry name" value="Ribokinase-like"/>
</dbReference>
<keyword evidence="6" id="KW-1185">Reference proteome</keyword>
<dbReference type="Proteomes" id="UP001180754">
    <property type="component" value="Unassembled WGS sequence"/>
</dbReference>
<dbReference type="RefSeq" id="WP_311728933.1">
    <property type="nucleotide sequence ID" value="NZ_JAVRFD010000026.1"/>
</dbReference>
<dbReference type="InterPro" id="IPR002139">
    <property type="entry name" value="Ribo/fructo_kinase"/>
</dbReference>
<proteinExistence type="predicted"/>
<keyword evidence="2 5" id="KW-0418">Kinase</keyword>
<name>A0ABU2XQZ9_9ACTN</name>
<protein>
    <submittedName>
        <fullName evidence="5">PfkB family carbohydrate kinase</fullName>
    </submittedName>
</protein>
<dbReference type="Pfam" id="PF00294">
    <property type="entry name" value="PfkB"/>
    <property type="match status" value="1"/>
</dbReference>
<feature type="region of interest" description="Disordered" evidence="3">
    <location>
        <begin position="309"/>
        <end position="345"/>
    </location>
</feature>